<keyword evidence="1" id="KW-0472">Membrane</keyword>
<evidence type="ECO:0000256" key="1">
    <source>
        <dbReference type="SAM" id="Phobius"/>
    </source>
</evidence>
<reference evidence="3" key="1">
    <citation type="journal article" date="2019" name="Int. J. Syst. Evol. Microbiol.">
        <title>The Global Catalogue of Microorganisms (GCM) 10K type strain sequencing project: providing services to taxonomists for standard genome sequencing and annotation.</title>
        <authorList>
            <consortium name="The Broad Institute Genomics Platform"/>
            <consortium name="The Broad Institute Genome Sequencing Center for Infectious Disease"/>
            <person name="Wu L."/>
            <person name="Ma J."/>
        </authorList>
    </citation>
    <scope>NUCLEOTIDE SEQUENCE [LARGE SCALE GENOMIC DNA]</scope>
    <source>
        <strain evidence="3">SYNS20</strain>
    </source>
</reference>
<proteinExistence type="predicted"/>
<accession>A0ABW2JGB4</accession>
<organism evidence="2 3">
    <name type="scientific">Streptomyces monticola</name>
    <dbReference type="NCBI Taxonomy" id="2666263"/>
    <lineage>
        <taxon>Bacteria</taxon>
        <taxon>Bacillati</taxon>
        <taxon>Actinomycetota</taxon>
        <taxon>Actinomycetes</taxon>
        <taxon>Kitasatosporales</taxon>
        <taxon>Streptomycetaceae</taxon>
        <taxon>Streptomyces</taxon>
    </lineage>
</organism>
<dbReference type="Proteomes" id="UP001596523">
    <property type="component" value="Unassembled WGS sequence"/>
</dbReference>
<keyword evidence="1" id="KW-0812">Transmembrane</keyword>
<protein>
    <recommendedName>
        <fullName evidence="4">Metal-dependent phosphohydrolase</fullName>
    </recommendedName>
</protein>
<feature type="transmembrane region" description="Helical" evidence="1">
    <location>
        <begin position="45"/>
        <end position="62"/>
    </location>
</feature>
<gene>
    <name evidence="2" type="ORF">ACFQVC_11420</name>
</gene>
<dbReference type="EMBL" id="JBHTCF010000004">
    <property type="protein sequence ID" value="MFC7304827.1"/>
    <property type="molecule type" value="Genomic_DNA"/>
</dbReference>
<evidence type="ECO:0000313" key="2">
    <source>
        <dbReference type="EMBL" id="MFC7304827.1"/>
    </source>
</evidence>
<feature type="transmembrane region" description="Helical" evidence="1">
    <location>
        <begin position="21"/>
        <end position="39"/>
    </location>
</feature>
<name>A0ABW2JGB4_9ACTN</name>
<evidence type="ECO:0008006" key="4">
    <source>
        <dbReference type="Google" id="ProtNLM"/>
    </source>
</evidence>
<keyword evidence="3" id="KW-1185">Reference proteome</keyword>
<evidence type="ECO:0000313" key="3">
    <source>
        <dbReference type="Proteomes" id="UP001596523"/>
    </source>
</evidence>
<keyword evidence="1" id="KW-1133">Transmembrane helix</keyword>
<dbReference type="RefSeq" id="WP_381829698.1">
    <property type="nucleotide sequence ID" value="NZ_JBHTCF010000004.1"/>
</dbReference>
<comment type="caution">
    <text evidence="2">The sequence shown here is derived from an EMBL/GenBank/DDBJ whole genome shotgun (WGS) entry which is preliminary data.</text>
</comment>
<sequence length="64" mass="6398">MISPADRDESHELHPAEGIGLAAAAVGLALAVADLWGAAGLDKPAGLMFVTGLVLFGSARAART</sequence>